<dbReference type="PANTHER" id="PTHR46088:SF1">
    <property type="entry name" value="TUBULIN--TYROSINE LIGASE-LIKE PROTEIN 12"/>
    <property type="match status" value="1"/>
</dbReference>
<dbReference type="PANTHER" id="PTHR46088">
    <property type="entry name" value="TUBULIN--TYROSINE LIGASE-LIKE PROTEIN 12"/>
    <property type="match status" value="1"/>
</dbReference>
<reference evidence="1" key="1">
    <citation type="submission" date="2020-03" db="EMBL/GenBank/DDBJ databases">
        <title>Castanea mollissima Vanexum genome sequencing.</title>
        <authorList>
            <person name="Staton M."/>
        </authorList>
    </citation>
    <scope>NUCLEOTIDE SEQUENCE</scope>
    <source>
        <tissue evidence="1">Leaf</tissue>
    </source>
</reference>
<dbReference type="EMBL" id="JRKL02002907">
    <property type="protein sequence ID" value="KAF3957126.1"/>
    <property type="molecule type" value="Genomic_DNA"/>
</dbReference>
<dbReference type="InterPro" id="IPR027749">
    <property type="entry name" value="TTLL12"/>
</dbReference>
<dbReference type="AlphaFoldDB" id="A0A8J4QQD0"/>
<gene>
    <name evidence="1" type="ORF">CMV_017824</name>
</gene>
<keyword evidence="2" id="KW-1185">Reference proteome</keyword>
<protein>
    <submittedName>
        <fullName evidence="1">Uncharacterized protein</fullName>
    </submittedName>
</protein>
<organism evidence="1 2">
    <name type="scientific">Castanea mollissima</name>
    <name type="common">Chinese chestnut</name>
    <dbReference type="NCBI Taxonomy" id="60419"/>
    <lineage>
        <taxon>Eukaryota</taxon>
        <taxon>Viridiplantae</taxon>
        <taxon>Streptophyta</taxon>
        <taxon>Embryophyta</taxon>
        <taxon>Tracheophyta</taxon>
        <taxon>Spermatophyta</taxon>
        <taxon>Magnoliopsida</taxon>
        <taxon>eudicotyledons</taxon>
        <taxon>Gunneridae</taxon>
        <taxon>Pentapetalae</taxon>
        <taxon>rosids</taxon>
        <taxon>fabids</taxon>
        <taxon>Fagales</taxon>
        <taxon>Fagaceae</taxon>
        <taxon>Castanea</taxon>
    </lineage>
</organism>
<proteinExistence type="predicted"/>
<accession>A0A8J4QQD0</accession>
<dbReference type="OrthoDB" id="202825at2759"/>
<sequence length="256" mass="29418">MNNNPVVKNCDSQLENRVLQGLPRLEIYNSRFTAKFGAWALGFCGGVYGKDNPGSIHEGDHQLESVSSLDLSDRCIHNLISKLFYIMANPESWFHTPQNFFIKEYEKHCKKLQSKSLISPSIQSSTTRSIHHTDGSPLRVYTDLPHVEEFLTRSEFVIISEPKDADIVWTSTQVDEDMKKAAGITDQQYINQFPFEACLVMKHHLAETVHKAYGSPEWLQPTYNLETHLSQLIGDYYVRKRDGLDNLWILKPWNMA</sequence>
<dbReference type="InterPro" id="IPR004344">
    <property type="entry name" value="TTL/TTLL_fam"/>
</dbReference>
<evidence type="ECO:0000313" key="2">
    <source>
        <dbReference type="Proteomes" id="UP000737018"/>
    </source>
</evidence>
<comment type="caution">
    <text evidence="1">The sequence shown here is derived from an EMBL/GenBank/DDBJ whole genome shotgun (WGS) entry which is preliminary data.</text>
</comment>
<evidence type="ECO:0000313" key="1">
    <source>
        <dbReference type="EMBL" id="KAF3957126.1"/>
    </source>
</evidence>
<dbReference type="Proteomes" id="UP000737018">
    <property type="component" value="Unassembled WGS sequence"/>
</dbReference>
<dbReference type="PROSITE" id="PS51221">
    <property type="entry name" value="TTL"/>
    <property type="match status" value="1"/>
</dbReference>
<name>A0A8J4QQD0_9ROSI</name>
<dbReference type="GO" id="GO:0005737">
    <property type="term" value="C:cytoplasm"/>
    <property type="evidence" value="ECO:0007669"/>
    <property type="project" value="TreeGrafter"/>
</dbReference>